<comment type="caution">
    <text evidence="1">The sequence shown here is derived from an EMBL/GenBank/DDBJ whole genome shotgun (WGS) entry which is preliminary data.</text>
</comment>
<organism evidence="1">
    <name type="scientific">marine sediment metagenome</name>
    <dbReference type="NCBI Taxonomy" id="412755"/>
    <lineage>
        <taxon>unclassified sequences</taxon>
        <taxon>metagenomes</taxon>
        <taxon>ecological metagenomes</taxon>
    </lineage>
</organism>
<evidence type="ECO:0000313" key="1">
    <source>
        <dbReference type="EMBL" id="GAF84385.1"/>
    </source>
</evidence>
<gene>
    <name evidence="1" type="ORF">S01H1_04442</name>
</gene>
<protein>
    <submittedName>
        <fullName evidence="1">Uncharacterized protein</fullName>
    </submittedName>
</protein>
<accession>X0U797</accession>
<feature type="non-terminal residue" evidence="1">
    <location>
        <position position="1"/>
    </location>
</feature>
<sequence>DKRSLEEKPYPVSYLCDNPFSSWIFLDVLWTIG</sequence>
<name>X0U797_9ZZZZ</name>
<proteinExistence type="predicted"/>
<reference evidence="1" key="1">
    <citation type="journal article" date="2014" name="Front. Microbiol.">
        <title>High frequency of phylogenetically diverse reductive dehalogenase-homologous genes in deep subseafloor sedimentary metagenomes.</title>
        <authorList>
            <person name="Kawai M."/>
            <person name="Futagami T."/>
            <person name="Toyoda A."/>
            <person name="Takaki Y."/>
            <person name="Nishi S."/>
            <person name="Hori S."/>
            <person name="Arai W."/>
            <person name="Tsubouchi T."/>
            <person name="Morono Y."/>
            <person name="Uchiyama I."/>
            <person name="Ito T."/>
            <person name="Fujiyama A."/>
            <person name="Inagaki F."/>
            <person name="Takami H."/>
        </authorList>
    </citation>
    <scope>NUCLEOTIDE SEQUENCE</scope>
    <source>
        <strain evidence="1">Expedition CK06-06</strain>
    </source>
</reference>
<dbReference type="AlphaFoldDB" id="X0U797"/>
<dbReference type="EMBL" id="BARS01002343">
    <property type="protein sequence ID" value="GAF84385.1"/>
    <property type="molecule type" value="Genomic_DNA"/>
</dbReference>